<sequence>GRFGTAEEVSAAVVFLSTPGASYITGQSVPVCGGGSFTFLPLVEFEGKTNLGDTELGGLLWTLNTFFAVATSFVCVGLYYSRDLMTCAEVLDLLNGTAREAGGEIRLDDDIVVSHDCVVVSKGSAWLMLNMLSMFWLFTFSLFFATMKPQYRKTFFSLESGKHFILRSFLEADSDGARSVIFKRNKRIWVSIRDEVADWVATNWWKWMDEKPEWFHETFIRRVPLDMLPEEQQQVIMVSGGSRHSNGRDSEAGGEGEESHRESNPDGFQSQWWTRMSLGTIRSSGAGQKTGSRGSGSGSKGGGGAGRAGGSLGDFLAGGLGTIRLGTVRKGGREGQATPSPRGSGIAGGKGPRVSFQKVEPVVNNND</sequence>
<protein>
    <submittedName>
        <fullName evidence="3">Uncharacterized protein</fullName>
    </submittedName>
</protein>
<reference evidence="3 4" key="1">
    <citation type="journal article" date="2023" name="Commun. Biol.">
        <title>Genome analysis of Parmales, the sister group of diatoms, reveals the evolutionary specialization of diatoms from phago-mixotrophs to photoautotrophs.</title>
        <authorList>
            <person name="Ban H."/>
            <person name="Sato S."/>
            <person name="Yoshikawa S."/>
            <person name="Yamada K."/>
            <person name="Nakamura Y."/>
            <person name="Ichinomiya M."/>
            <person name="Sato N."/>
            <person name="Blanc-Mathieu R."/>
            <person name="Endo H."/>
            <person name="Kuwata A."/>
            <person name="Ogata H."/>
        </authorList>
    </citation>
    <scope>NUCLEOTIDE SEQUENCE [LARGE SCALE GENOMIC DNA]</scope>
</reference>
<feature type="non-terminal residue" evidence="3">
    <location>
        <position position="1"/>
    </location>
</feature>
<dbReference type="Proteomes" id="UP001165060">
    <property type="component" value="Unassembled WGS sequence"/>
</dbReference>
<dbReference type="Gene3D" id="3.40.50.720">
    <property type="entry name" value="NAD(P)-binding Rossmann-like Domain"/>
    <property type="match status" value="1"/>
</dbReference>
<evidence type="ECO:0000313" key="3">
    <source>
        <dbReference type="EMBL" id="GMI53446.1"/>
    </source>
</evidence>
<dbReference type="EMBL" id="BRYB01006623">
    <property type="protein sequence ID" value="GMI53446.1"/>
    <property type="molecule type" value="Genomic_DNA"/>
</dbReference>
<feature type="region of interest" description="Disordered" evidence="1">
    <location>
        <begin position="282"/>
        <end position="307"/>
    </location>
</feature>
<name>A0ABQ6NAN8_9STRA</name>
<dbReference type="InterPro" id="IPR036291">
    <property type="entry name" value="NAD(P)-bd_dom_sf"/>
</dbReference>
<gene>
    <name evidence="3" type="ORF">TeGR_g8247</name>
</gene>
<feature type="transmembrane region" description="Helical" evidence="2">
    <location>
        <begin position="125"/>
        <end position="145"/>
    </location>
</feature>
<feature type="region of interest" description="Disordered" evidence="1">
    <location>
        <begin position="239"/>
        <end position="270"/>
    </location>
</feature>
<keyword evidence="2" id="KW-1133">Transmembrane helix</keyword>
<keyword evidence="2" id="KW-0812">Transmembrane</keyword>
<organism evidence="3 4">
    <name type="scientific">Tetraparma gracilis</name>
    <dbReference type="NCBI Taxonomy" id="2962635"/>
    <lineage>
        <taxon>Eukaryota</taxon>
        <taxon>Sar</taxon>
        <taxon>Stramenopiles</taxon>
        <taxon>Ochrophyta</taxon>
        <taxon>Bolidophyceae</taxon>
        <taxon>Parmales</taxon>
        <taxon>Triparmaceae</taxon>
        <taxon>Tetraparma</taxon>
    </lineage>
</organism>
<feature type="compositionally biased region" description="Gly residues" evidence="1">
    <location>
        <begin position="293"/>
        <end position="307"/>
    </location>
</feature>
<feature type="compositionally biased region" description="Basic and acidic residues" evidence="1">
    <location>
        <begin position="246"/>
        <end position="264"/>
    </location>
</feature>
<feature type="transmembrane region" description="Helical" evidence="2">
    <location>
        <begin position="58"/>
        <end position="80"/>
    </location>
</feature>
<accession>A0ABQ6NAN8</accession>
<evidence type="ECO:0000313" key="4">
    <source>
        <dbReference type="Proteomes" id="UP001165060"/>
    </source>
</evidence>
<evidence type="ECO:0000256" key="2">
    <source>
        <dbReference type="SAM" id="Phobius"/>
    </source>
</evidence>
<evidence type="ECO:0000256" key="1">
    <source>
        <dbReference type="SAM" id="MobiDB-lite"/>
    </source>
</evidence>
<keyword evidence="4" id="KW-1185">Reference proteome</keyword>
<feature type="region of interest" description="Disordered" evidence="1">
    <location>
        <begin position="324"/>
        <end position="367"/>
    </location>
</feature>
<proteinExistence type="predicted"/>
<comment type="caution">
    <text evidence="3">The sequence shown here is derived from an EMBL/GenBank/DDBJ whole genome shotgun (WGS) entry which is preliminary data.</text>
</comment>
<keyword evidence="2" id="KW-0472">Membrane</keyword>
<dbReference type="SUPFAM" id="SSF51735">
    <property type="entry name" value="NAD(P)-binding Rossmann-fold domains"/>
    <property type="match status" value="1"/>
</dbReference>